<feature type="domain" description="N-acetyltransferase" evidence="1">
    <location>
        <begin position="1"/>
        <end position="152"/>
    </location>
</feature>
<dbReference type="Gene3D" id="3.40.630.30">
    <property type="match status" value="1"/>
</dbReference>
<evidence type="ECO:0000313" key="4">
    <source>
        <dbReference type="Proteomes" id="UP001495779"/>
    </source>
</evidence>
<evidence type="ECO:0000313" key="3">
    <source>
        <dbReference type="EMBL" id="MER5076737.1"/>
    </source>
</evidence>
<dbReference type="InterPro" id="IPR016181">
    <property type="entry name" value="Acyl_CoA_acyltransferase"/>
</dbReference>
<reference evidence="3 4" key="1">
    <citation type="submission" date="2021-04" db="EMBL/GenBank/DDBJ databases">
        <title>Determining the burden of carbapenem-resistant Enterobacterales from a tertiary public heath setting in Bangladesh: a clinical, epidemiological, and molecular study.</title>
        <authorList>
            <person name="Farzana R."/>
            <person name="Walsh T.R."/>
        </authorList>
    </citation>
    <scope>NUCLEOTIDE SEQUENCE [LARGE SCALE GENOMIC DNA]</scope>
    <source>
        <strain evidence="3">Dmpro_s316</strain>
        <strain evidence="4">dmpro_s316</strain>
    </source>
</reference>
<dbReference type="RefSeq" id="WP_154622689.1">
    <property type="nucleotide sequence ID" value="NZ_CP095443.1"/>
</dbReference>
<evidence type="ECO:0000259" key="1">
    <source>
        <dbReference type="PROSITE" id="PS51186"/>
    </source>
</evidence>
<reference evidence="2" key="2">
    <citation type="submission" date="2024-02" db="EMBL/GenBank/DDBJ databases">
        <authorList>
            <consortium name="Clinical and Environmental Microbiology Branch: Whole genome sequencing antimicrobial resistance pathogens in the healthcare setting"/>
        </authorList>
    </citation>
    <scope>NUCLEOTIDE SEQUENCE</scope>
    <source>
        <strain evidence="2">2020GO-00142</strain>
    </source>
</reference>
<dbReference type="PANTHER" id="PTHR43072">
    <property type="entry name" value="N-ACETYLTRANSFERASE"/>
    <property type="match status" value="1"/>
</dbReference>
<dbReference type="Proteomes" id="UP001495779">
    <property type="component" value="Unassembled WGS sequence"/>
</dbReference>
<dbReference type="Pfam" id="PF00583">
    <property type="entry name" value="Acetyltransf_1"/>
    <property type="match status" value="1"/>
</dbReference>
<name>A0AAI9I0P0_PROST</name>
<dbReference type="PROSITE" id="PS51186">
    <property type="entry name" value="GNAT"/>
    <property type="match status" value="1"/>
</dbReference>
<accession>A0AAI9I0P0</accession>
<proteinExistence type="predicted"/>
<dbReference type="GO" id="GO:0016747">
    <property type="term" value="F:acyltransferase activity, transferring groups other than amino-acyl groups"/>
    <property type="evidence" value="ECO:0007669"/>
    <property type="project" value="InterPro"/>
</dbReference>
<dbReference type="EMBL" id="AAZDVE040000016">
    <property type="protein sequence ID" value="EMP9433233.1"/>
    <property type="molecule type" value="Genomic_DNA"/>
</dbReference>
<sequence>MIRCAVKQDLEAVLSLYELLFSEMANLDSERMQPAKQAREFVEHAISDEKFQLLVAEHDGKVKGFCLAQQQSASPYNCMVPRDFCYIFDLVVAPELRSQKMGHQFLEHMKIWAKERNLSHLELSVLSQNHQAIKFYEREGLTEITRTMGIKL</sequence>
<comment type="caution">
    <text evidence="2">The sequence shown here is derived from an EMBL/GenBank/DDBJ whole genome shotgun (WGS) entry which is preliminary data.</text>
</comment>
<dbReference type="SUPFAM" id="SSF55729">
    <property type="entry name" value="Acyl-CoA N-acyltransferases (Nat)"/>
    <property type="match status" value="1"/>
</dbReference>
<organism evidence="2">
    <name type="scientific">Providencia stuartii</name>
    <dbReference type="NCBI Taxonomy" id="588"/>
    <lineage>
        <taxon>Bacteria</taxon>
        <taxon>Pseudomonadati</taxon>
        <taxon>Pseudomonadota</taxon>
        <taxon>Gammaproteobacteria</taxon>
        <taxon>Enterobacterales</taxon>
        <taxon>Morganellaceae</taxon>
        <taxon>Providencia</taxon>
    </lineage>
</organism>
<protein>
    <submittedName>
        <fullName evidence="2">GNAT family N-acetyltransferase</fullName>
    </submittedName>
</protein>
<dbReference type="InterPro" id="IPR000182">
    <property type="entry name" value="GNAT_dom"/>
</dbReference>
<dbReference type="CDD" id="cd04301">
    <property type="entry name" value="NAT_SF"/>
    <property type="match status" value="1"/>
</dbReference>
<dbReference type="EMBL" id="JAGSRH010000008">
    <property type="protein sequence ID" value="MER5076737.1"/>
    <property type="molecule type" value="Genomic_DNA"/>
</dbReference>
<evidence type="ECO:0000313" key="2">
    <source>
        <dbReference type="EMBL" id="EMP9433233.1"/>
    </source>
</evidence>
<dbReference type="AlphaFoldDB" id="A0AAI9I0P0"/>
<gene>
    <name evidence="2" type="ORF">JRA39_002294</name>
    <name evidence="3" type="ORF">KDV35_07670</name>
</gene>